<dbReference type="eggNOG" id="COG0718">
    <property type="taxonomic scope" value="Bacteria"/>
</dbReference>
<sequence>MAKGMTNILKQAQMIQAKMSKLQENAAMKTAEATSGGGAVTVAVNGKNEILSLSIQKQVVDPEDVEMLQDLIRAAVNQALKKVQDELSGEMSRITGGRSIPGVF</sequence>
<dbReference type="EMBL" id="CP000482">
    <property type="protein sequence ID" value="ABK98431.1"/>
    <property type="molecule type" value="Genomic_DNA"/>
</dbReference>
<dbReference type="HOGENOM" id="CLU_140930_1_0_7"/>
<dbReference type="SUPFAM" id="SSF82607">
    <property type="entry name" value="YbaB-like"/>
    <property type="match status" value="1"/>
</dbReference>
<evidence type="ECO:0000256" key="1">
    <source>
        <dbReference type="ARBA" id="ARBA00023125"/>
    </source>
</evidence>
<dbReference type="Gene3D" id="3.30.1310.10">
    <property type="entry name" value="Nucleoid-associated protein YbaB-like domain"/>
    <property type="match status" value="1"/>
</dbReference>
<protein>
    <recommendedName>
        <fullName evidence="2">Nucleoid-associated protein Ppro_0801</fullName>
    </recommendedName>
</protein>
<evidence type="ECO:0000313" key="5">
    <source>
        <dbReference type="Proteomes" id="UP000006732"/>
    </source>
</evidence>
<accession>A1AM61</accession>
<comment type="function">
    <text evidence="2">Binds to DNA and alters its conformation. May be involved in regulation of gene expression, nucleoid organization and DNA protection.</text>
</comment>
<evidence type="ECO:0000313" key="4">
    <source>
        <dbReference type="EMBL" id="ABK98431.1"/>
    </source>
</evidence>
<dbReference type="PIRSF" id="PIRSF004555">
    <property type="entry name" value="UCP004555"/>
    <property type="match status" value="1"/>
</dbReference>
<dbReference type="NCBIfam" id="TIGR00103">
    <property type="entry name" value="DNA_YbaB_EbfC"/>
    <property type="match status" value="1"/>
</dbReference>
<proteinExistence type="inferred from homology"/>
<keyword evidence="3" id="KW-0175">Coiled coil</keyword>
<dbReference type="Proteomes" id="UP000006732">
    <property type="component" value="Chromosome"/>
</dbReference>
<comment type="similarity">
    <text evidence="2">Belongs to the YbaB/EbfC family.</text>
</comment>
<dbReference type="HAMAP" id="MF_00274">
    <property type="entry name" value="DNA_YbaB_EbfC"/>
    <property type="match status" value="1"/>
</dbReference>
<dbReference type="PANTHER" id="PTHR33449:SF1">
    <property type="entry name" value="NUCLEOID-ASSOCIATED PROTEIN YBAB"/>
    <property type="match status" value="1"/>
</dbReference>
<dbReference type="RefSeq" id="WP_011734743.1">
    <property type="nucleotide sequence ID" value="NC_008609.1"/>
</dbReference>
<dbReference type="GO" id="GO:0003677">
    <property type="term" value="F:DNA binding"/>
    <property type="evidence" value="ECO:0007669"/>
    <property type="project" value="UniProtKB-UniRule"/>
</dbReference>
<keyword evidence="2" id="KW-0963">Cytoplasm</keyword>
<dbReference type="STRING" id="338966.Ppro_0801"/>
<organism evidence="4 5">
    <name type="scientific">Pelobacter propionicus (strain DSM 2379 / NBRC 103807 / OttBd1)</name>
    <dbReference type="NCBI Taxonomy" id="338966"/>
    <lineage>
        <taxon>Bacteria</taxon>
        <taxon>Pseudomonadati</taxon>
        <taxon>Thermodesulfobacteriota</taxon>
        <taxon>Desulfuromonadia</taxon>
        <taxon>Desulfuromonadales</taxon>
        <taxon>Desulfuromonadaceae</taxon>
        <taxon>Pelobacter</taxon>
    </lineage>
</organism>
<dbReference type="InterPro" id="IPR036894">
    <property type="entry name" value="YbaB-like_sf"/>
</dbReference>
<comment type="subunit">
    <text evidence="2">Homodimer.</text>
</comment>
<evidence type="ECO:0000256" key="3">
    <source>
        <dbReference type="SAM" id="Coils"/>
    </source>
</evidence>
<dbReference type="GO" id="GO:0005829">
    <property type="term" value="C:cytosol"/>
    <property type="evidence" value="ECO:0007669"/>
    <property type="project" value="TreeGrafter"/>
</dbReference>
<dbReference type="GO" id="GO:0043590">
    <property type="term" value="C:bacterial nucleoid"/>
    <property type="evidence" value="ECO:0007669"/>
    <property type="project" value="UniProtKB-UniRule"/>
</dbReference>
<dbReference type="Pfam" id="PF02575">
    <property type="entry name" value="YbaB_DNA_bd"/>
    <property type="match status" value="1"/>
</dbReference>
<gene>
    <name evidence="4" type="ordered locus">Ppro_0801</name>
</gene>
<dbReference type="OrthoDB" id="9803080at2"/>
<comment type="subcellular location">
    <subcellularLocation>
        <location evidence="2">Cytoplasm</location>
        <location evidence="2">Nucleoid</location>
    </subcellularLocation>
</comment>
<feature type="coiled-coil region" evidence="3">
    <location>
        <begin position="5"/>
        <end position="32"/>
    </location>
</feature>
<evidence type="ECO:0000256" key="2">
    <source>
        <dbReference type="HAMAP-Rule" id="MF_00274"/>
    </source>
</evidence>
<keyword evidence="5" id="KW-1185">Reference proteome</keyword>
<dbReference type="KEGG" id="ppd:Ppro_0801"/>
<dbReference type="AlphaFoldDB" id="A1AM61"/>
<keyword evidence="1 2" id="KW-0238">DNA-binding</keyword>
<name>A1AM61_PELPD</name>
<dbReference type="PANTHER" id="PTHR33449">
    <property type="entry name" value="NUCLEOID-ASSOCIATED PROTEIN YBAB"/>
    <property type="match status" value="1"/>
</dbReference>
<dbReference type="InterPro" id="IPR004401">
    <property type="entry name" value="YbaB/EbfC"/>
</dbReference>
<reference evidence="4 5" key="1">
    <citation type="submission" date="2006-10" db="EMBL/GenBank/DDBJ databases">
        <title>Complete sequence of chromosome of Pelobacter propionicus DSM 2379.</title>
        <authorList>
            <consortium name="US DOE Joint Genome Institute"/>
            <person name="Copeland A."/>
            <person name="Lucas S."/>
            <person name="Lapidus A."/>
            <person name="Barry K."/>
            <person name="Detter J.C."/>
            <person name="Glavina del Rio T."/>
            <person name="Hammon N."/>
            <person name="Israni S."/>
            <person name="Dalin E."/>
            <person name="Tice H."/>
            <person name="Pitluck S."/>
            <person name="Saunders E."/>
            <person name="Brettin T."/>
            <person name="Bruce D."/>
            <person name="Han C."/>
            <person name="Tapia R."/>
            <person name="Schmutz J."/>
            <person name="Larimer F."/>
            <person name="Land M."/>
            <person name="Hauser L."/>
            <person name="Kyrpides N."/>
            <person name="Kim E."/>
            <person name="Lovley D."/>
            <person name="Richardson P."/>
        </authorList>
    </citation>
    <scope>NUCLEOTIDE SEQUENCE [LARGE SCALE GENOMIC DNA]</scope>
    <source>
        <strain evidence="5">DSM 2379 / NBRC 103807 / OttBd1</strain>
    </source>
</reference>